<proteinExistence type="predicted"/>
<keyword evidence="4" id="KW-1185">Reference proteome</keyword>
<gene>
    <name evidence="3" type="ORF">DVS28_a2175</name>
</gene>
<dbReference type="GO" id="GO:0046872">
    <property type="term" value="F:metal ion binding"/>
    <property type="evidence" value="ECO:0007669"/>
    <property type="project" value="UniProtKB-KW"/>
</dbReference>
<dbReference type="GO" id="GO:0046491">
    <property type="term" value="P:L-methylmalonyl-CoA metabolic process"/>
    <property type="evidence" value="ECO:0007669"/>
    <property type="project" value="TreeGrafter"/>
</dbReference>
<dbReference type="SUPFAM" id="SSF54593">
    <property type="entry name" value="Glyoxalase/Bleomycin resistance protein/Dihydroxybiphenyl dioxygenase"/>
    <property type="match status" value="1"/>
</dbReference>
<protein>
    <submittedName>
        <fullName evidence="3">Putative lyase</fullName>
    </submittedName>
</protein>
<dbReference type="Pfam" id="PF00903">
    <property type="entry name" value="Glyoxalase"/>
    <property type="match status" value="1"/>
</dbReference>
<keyword evidence="3" id="KW-0456">Lyase</keyword>
<dbReference type="KEGG" id="euz:DVS28_a2175"/>
<name>A0A346XXB0_9ACTN</name>
<dbReference type="PANTHER" id="PTHR43048:SF4">
    <property type="entry name" value="RING-CLEAVING DIOXYGENASE-RELATED"/>
    <property type="match status" value="1"/>
</dbReference>
<dbReference type="PANTHER" id="PTHR43048">
    <property type="entry name" value="METHYLMALONYL-COA EPIMERASE"/>
    <property type="match status" value="1"/>
</dbReference>
<dbReference type="InterPro" id="IPR004360">
    <property type="entry name" value="Glyas_Fos-R_dOase_dom"/>
</dbReference>
<dbReference type="Proteomes" id="UP000264006">
    <property type="component" value="Chromosome"/>
</dbReference>
<dbReference type="Gene3D" id="3.10.180.10">
    <property type="entry name" value="2,3-Dihydroxybiphenyl 1,2-Dioxygenase, domain 1"/>
    <property type="match status" value="1"/>
</dbReference>
<reference evidence="3 4" key="1">
    <citation type="submission" date="2018-09" db="EMBL/GenBank/DDBJ databases">
        <title>Complete genome sequence of Euzebya sp. DY32-46 isolated from seawater of Pacific Ocean.</title>
        <authorList>
            <person name="Xu L."/>
            <person name="Wu Y.-H."/>
            <person name="Xu X.-W."/>
        </authorList>
    </citation>
    <scope>NUCLEOTIDE SEQUENCE [LARGE SCALE GENOMIC DNA]</scope>
    <source>
        <strain evidence="3 4">DY32-46</strain>
    </source>
</reference>
<sequence length="142" mass="15499">MQRMTLALRYCHVTVTDHEAALGFYRDALGLEVRNDVSSGGHRWVTLGIPDQPGTDIVLSDPYGGRSEADGDTIAELVTKGVFGMVVFRTDDLDKVFEAAEASGAEVMQEPTEQPWGPRDCAFRDPAGNMVRIEQTTPAEQA</sequence>
<accession>A0A346XXB0</accession>
<evidence type="ECO:0000313" key="4">
    <source>
        <dbReference type="Proteomes" id="UP000264006"/>
    </source>
</evidence>
<dbReference type="GO" id="GO:0016829">
    <property type="term" value="F:lyase activity"/>
    <property type="evidence" value="ECO:0007669"/>
    <property type="project" value="UniProtKB-KW"/>
</dbReference>
<feature type="domain" description="VOC" evidence="2">
    <location>
        <begin position="7"/>
        <end position="136"/>
    </location>
</feature>
<dbReference type="PROSITE" id="PS51819">
    <property type="entry name" value="VOC"/>
    <property type="match status" value="1"/>
</dbReference>
<dbReference type="InterPro" id="IPR037523">
    <property type="entry name" value="VOC_core"/>
</dbReference>
<evidence type="ECO:0000259" key="2">
    <source>
        <dbReference type="PROSITE" id="PS51819"/>
    </source>
</evidence>
<evidence type="ECO:0000256" key="1">
    <source>
        <dbReference type="ARBA" id="ARBA00022723"/>
    </source>
</evidence>
<dbReference type="GO" id="GO:0004493">
    <property type="term" value="F:methylmalonyl-CoA epimerase activity"/>
    <property type="evidence" value="ECO:0007669"/>
    <property type="project" value="TreeGrafter"/>
</dbReference>
<dbReference type="AlphaFoldDB" id="A0A346XXB0"/>
<evidence type="ECO:0000313" key="3">
    <source>
        <dbReference type="EMBL" id="AXV06857.1"/>
    </source>
</evidence>
<organism evidence="3 4">
    <name type="scientific">Euzebya pacifica</name>
    <dbReference type="NCBI Taxonomy" id="1608957"/>
    <lineage>
        <taxon>Bacteria</taxon>
        <taxon>Bacillati</taxon>
        <taxon>Actinomycetota</taxon>
        <taxon>Nitriliruptoria</taxon>
        <taxon>Euzebyales</taxon>
    </lineage>
</organism>
<dbReference type="EMBL" id="CP031165">
    <property type="protein sequence ID" value="AXV06857.1"/>
    <property type="molecule type" value="Genomic_DNA"/>
</dbReference>
<dbReference type="InterPro" id="IPR029068">
    <property type="entry name" value="Glyas_Bleomycin-R_OHBP_Dase"/>
</dbReference>
<keyword evidence="1" id="KW-0479">Metal-binding</keyword>
<dbReference type="InterPro" id="IPR051785">
    <property type="entry name" value="MMCE/EMCE_epimerase"/>
</dbReference>